<keyword evidence="3" id="KW-1185">Reference proteome</keyword>
<protein>
    <recommendedName>
        <fullName evidence="4">HAUS augmin-like complex subunit 3 N-terminal domain-containing protein</fullName>
    </recommendedName>
</protein>
<reference evidence="2 3" key="1">
    <citation type="submission" date="2015-09" db="EMBL/GenBank/DDBJ databases">
        <title>Draft genome of a European isolate of the apple canker pathogen Neonectria ditissima.</title>
        <authorList>
            <person name="Gomez-Cortecero A."/>
            <person name="Harrison R.J."/>
            <person name="Armitage A.D."/>
        </authorList>
    </citation>
    <scope>NUCLEOTIDE SEQUENCE [LARGE SCALE GENOMIC DNA]</scope>
    <source>
        <strain evidence="2 3">R09/05</strain>
    </source>
</reference>
<dbReference type="AlphaFoldDB" id="A0A0P7ARN8"/>
<evidence type="ECO:0008006" key="4">
    <source>
        <dbReference type="Google" id="ProtNLM"/>
    </source>
</evidence>
<dbReference type="Proteomes" id="UP000050424">
    <property type="component" value="Unassembled WGS sequence"/>
</dbReference>
<sequence>MDPGASGHAEALLLKAGRSYGVPVARDDVQRALADPDRGAAFVEWANLHLASDHLLTVDELAVYTALDRSGQVDLLADAHDLGEVQAVSEDDIRAAIEELNRSTATISKQTETLRQQQDALSRLVKKRGENEAQRRDLESTRLRESESQRKKLAAEVTYPDSKHSISADTARQVEDLSHGLGYRLSDLEQQTKDVRTILNETVDGVLHSDDKLLSSLQKLGWELDQRDPEEQQTVEKLQEICMRLIKTTVETLRTRLDRIYIEAVLAAERAGQGKSATGNEVKELEEELESLYSEILPVAQMSTEQEYLEPALQSTNSQSGQSLRRSAVAVTYINESLDYLLDRIDLLGGRVETLNSHQAATSSIISKARDEVSTAISPVQKPVKQATPASPVRKPSPIRMRSNTTGHSSRSTRRRSSGIQDEPAMEALLRNLALTLPPAQDSTSHEQAAELAQVIADRSAKAEDVARNAQETFEANSVAKLQDARLAIQLLRDSILAESPFGEVRLVDPEIEGSIQVLGQEIDKVKGQLDAVDVKKGVKSSKKAEFVQRWAS</sequence>
<dbReference type="OrthoDB" id="5314201at2759"/>
<feature type="region of interest" description="Disordered" evidence="1">
    <location>
        <begin position="377"/>
        <end position="422"/>
    </location>
</feature>
<organism evidence="2 3">
    <name type="scientific">Neonectria ditissima</name>
    <dbReference type="NCBI Taxonomy" id="78410"/>
    <lineage>
        <taxon>Eukaryota</taxon>
        <taxon>Fungi</taxon>
        <taxon>Dikarya</taxon>
        <taxon>Ascomycota</taxon>
        <taxon>Pezizomycotina</taxon>
        <taxon>Sordariomycetes</taxon>
        <taxon>Hypocreomycetidae</taxon>
        <taxon>Hypocreales</taxon>
        <taxon>Nectriaceae</taxon>
        <taxon>Neonectria</taxon>
    </lineage>
</organism>
<feature type="region of interest" description="Disordered" evidence="1">
    <location>
        <begin position="127"/>
        <end position="151"/>
    </location>
</feature>
<proteinExistence type="predicted"/>
<gene>
    <name evidence="2" type="ORF">AK830_g11226</name>
</gene>
<evidence type="ECO:0000313" key="2">
    <source>
        <dbReference type="EMBL" id="KPM35352.1"/>
    </source>
</evidence>
<evidence type="ECO:0000313" key="3">
    <source>
        <dbReference type="Proteomes" id="UP000050424"/>
    </source>
</evidence>
<evidence type="ECO:0000256" key="1">
    <source>
        <dbReference type="SAM" id="MobiDB-lite"/>
    </source>
</evidence>
<comment type="caution">
    <text evidence="2">The sequence shown here is derived from an EMBL/GenBank/DDBJ whole genome shotgun (WGS) entry which is preliminary data.</text>
</comment>
<name>A0A0P7ARN8_9HYPO</name>
<dbReference type="EMBL" id="LKCW01000258">
    <property type="protein sequence ID" value="KPM35352.1"/>
    <property type="molecule type" value="Genomic_DNA"/>
</dbReference>
<accession>A0A0P7ARN8</accession>